<dbReference type="GO" id="GO:0016491">
    <property type="term" value="F:oxidoreductase activity"/>
    <property type="evidence" value="ECO:0007669"/>
    <property type="project" value="UniProtKB-KW"/>
</dbReference>
<dbReference type="Gene3D" id="3.40.50.720">
    <property type="entry name" value="NAD(P)-binding Rossmann-like Domain"/>
    <property type="match status" value="1"/>
</dbReference>
<evidence type="ECO:0000256" key="1">
    <source>
        <dbReference type="ARBA" id="ARBA00006484"/>
    </source>
</evidence>
<sequence>MEQLTFAKYVQPCVTGFRHLVDPKNADYYTIGHTSTKVSYQDLTQNRLFDVKGFVAVVTGGGSGIGLMATQGLVAGGARVYVVSRRKEVLDDVAKKYSQTGPGEIFGIKADINDPNDIENLAKELETREPKGINILINNAGVTQEAEKKVHASSVDYRSADSVRSWLEGNGRDVWQQTLASNLISHHFVTARLIPALDKGSSIVPGHSSSIINISSISGTVKSTSAGQYAYAASKAAFTHLSRQLAHTLYPLRIRVNCIEPGLFPSEMTTGDSDENQKSKIEGAGSKFPAGRTGQEADIASAVLYLGSRAGTFVNGETIHVDGGALLQSPSTA</sequence>
<keyword evidence="2" id="KW-0521">NADP</keyword>
<evidence type="ECO:0000313" key="5">
    <source>
        <dbReference type="EMBL" id="OAL61850.1"/>
    </source>
</evidence>
<feature type="region of interest" description="Disordered" evidence="4">
    <location>
        <begin position="267"/>
        <end position="292"/>
    </location>
</feature>
<proteinExistence type="inferred from homology"/>
<dbReference type="Pfam" id="PF13561">
    <property type="entry name" value="adh_short_C2"/>
    <property type="match status" value="1"/>
</dbReference>
<protein>
    <submittedName>
        <fullName evidence="5">Short chain dehydrogenase/reductase</fullName>
    </submittedName>
</protein>
<dbReference type="SUPFAM" id="SSF51735">
    <property type="entry name" value="NAD(P)-binding Rossmann-fold domains"/>
    <property type="match status" value="1"/>
</dbReference>
<comment type="similarity">
    <text evidence="1">Belongs to the short-chain dehydrogenases/reductases (SDR) family.</text>
</comment>
<name>A0A178EP64_TRIRU</name>
<dbReference type="PANTHER" id="PTHR43618:SF4">
    <property type="entry name" value="SHORT CHAIN DEHYDROGENASE_REDUCTASE FAMILY (AFU_ORTHOLOGUE AFUA_7G04540)"/>
    <property type="match status" value="1"/>
</dbReference>
<comment type="caution">
    <text evidence="5">The sequence shown here is derived from an EMBL/GenBank/DDBJ whole genome shotgun (WGS) entry which is preliminary data.</text>
</comment>
<dbReference type="PRINTS" id="PR00081">
    <property type="entry name" value="GDHRDH"/>
</dbReference>
<dbReference type="InterPro" id="IPR052178">
    <property type="entry name" value="Sec_Metab_Biosynth_SDR"/>
</dbReference>
<dbReference type="PANTHER" id="PTHR43618">
    <property type="entry name" value="7-ALPHA-HYDROXYSTEROID DEHYDROGENASE"/>
    <property type="match status" value="1"/>
</dbReference>
<evidence type="ECO:0000256" key="3">
    <source>
        <dbReference type="ARBA" id="ARBA00023002"/>
    </source>
</evidence>
<dbReference type="EMBL" id="LHPM01000019">
    <property type="protein sequence ID" value="OAL61850.1"/>
    <property type="molecule type" value="Genomic_DNA"/>
</dbReference>
<evidence type="ECO:0000313" key="6">
    <source>
        <dbReference type="Proteomes" id="UP000243015"/>
    </source>
</evidence>
<accession>A0A178EP64</accession>
<evidence type="ECO:0000256" key="2">
    <source>
        <dbReference type="ARBA" id="ARBA00022857"/>
    </source>
</evidence>
<dbReference type="VEuPathDB" id="FungiDB:TERG_02952"/>
<dbReference type="InterPro" id="IPR036291">
    <property type="entry name" value="NAD(P)-bd_dom_sf"/>
</dbReference>
<keyword evidence="3" id="KW-0560">Oxidoreductase</keyword>
<dbReference type="InterPro" id="IPR002347">
    <property type="entry name" value="SDR_fam"/>
</dbReference>
<reference evidence="5 6" key="1">
    <citation type="submission" date="2016-05" db="EMBL/GenBank/DDBJ databases">
        <title>Genome sequencing of Trichophyton rubrum CMCC(F)T1i isolated from hair.</title>
        <authorList>
            <person name="Zhan P."/>
            <person name="Tao Y."/>
            <person name="Liu W."/>
        </authorList>
    </citation>
    <scope>NUCLEOTIDE SEQUENCE [LARGE SCALE GENOMIC DNA]</scope>
    <source>
        <strain evidence="6">CMCC(F)T1i</strain>
    </source>
</reference>
<gene>
    <name evidence="5" type="ORF">A7C99_6420</name>
</gene>
<dbReference type="PRINTS" id="PR00080">
    <property type="entry name" value="SDRFAMILY"/>
</dbReference>
<dbReference type="Proteomes" id="UP000243015">
    <property type="component" value="Unassembled WGS sequence"/>
</dbReference>
<organism evidence="5 6">
    <name type="scientific">Trichophyton rubrum</name>
    <name type="common">Athlete's foot fungus</name>
    <name type="synonym">Epidermophyton rubrum</name>
    <dbReference type="NCBI Taxonomy" id="5551"/>
    <lineage>
        <taxon>Eukaryota</taxon>
        <taxon>Fungi</taxon>
        <taxon>Dikarya</taxon>
        <taxon>Ascomycota</taxon>
        <taxon>Pezizomycotina</taxon>
        <taxon>Eurotiomycetes</taxon>
        <taxon>Eurotiomycetidae</taxon>
        <taxon>Onygenales</taxon>
        <taxon>Arthrodermataceae</taxon>
        <taxon>Trichophyton</taxon>
    </lineage>
</organism>
<evidence type="ECO:0000256" key="4">
    <source>
        <dbReference type="SAM" id="MobiDB-lite"/>
    </source>
</evidence>
<dbReference type="AlphaFoldDB" id="A0A178EP64"/>